<feature type="region of interest" description="Disordered" evidence="1">
    <location>
        <begin position="42"/>
        <end position="80"/>
    </location>
</feature>
<dbReference type="AlphaFoldDB" id="A0AAV7V3E4"/>
<feature type="compositionally biased region" description="Polar residues" evidence="1">
    <location>
        <begin position="222"/>
        <end position="233"/>
    </location>
</feature>
<proteinExistence type="predicted"/>
<evidence type="ECO:0000256" key="1">
    <source>
        <dbReference type="SAM" id="MobiDB-lite"/>
    </source>
</evidence>
<feature type="compositionally biased region" description="Polar residues" evidence="1">
    <location>
        <begin position="100"/>
        <end position="110"/>
    </location>
</feature>
<comment type="caution">
    <text evidence="2">The sequence shown here is derived from an EMBL/GenBank/DDBJ whole genome shotgun (WGS) entry which is preliminary data.</text>
</comment>
<feature type="region of interest" description="Disordered" evidence="1">
    <location>
        <begin position="100"/>
        <end position="142"/>
    </location>
</feature>
<accession>A0AAV7V3E4</accession>
<feature type="compositionally biased region" description="Polar residues" evidence="1">
    <location>
        <begin position="45"/>
        <end position="59"/>
    </location>
</feature>
<evidence type="ECO:0000313" key="3">
    <source>
        <dbReference type="Proteomes" id="UP001066276"/>
    </source>
</evidence>
<organism evidence="2 3">
    <name type="scientific">Pleurodeles waltl</name>
    <name type="common">Iberian ribbed newt</name>
    <dbReference type="NCBI Taxonomy" id="8319"/>
    <lineage>
        <taxon>Eukaryota</taxon>
        <taxon>Metazoa</taxon>
        <taxon>Chordata</taxon>
        <taxon>Craniata</taxon>
        <taxon>Vertebrata</taxon>
        <taxon>Euteleostomi</taxon>
        <taxon>Amphibia</taxon>
        <taxon>Batrachia</taxon>
        <taxon>Caudata</taxon>
        <taxon>Salamandroidea</taxon>
        <taxon>Salamandridae</taxon>
        <taxon>Pleurodelinae</taxon>
        <taxon>Pleurodeles</taxon>
    </lineage>
</organism>
<feature type="region of interest" description="Disordered" evidence="1">
    <location>
        <begin position="211"/>
        <end position="266"/>
    </location>
</feature>
<gene>
    <name evidence="2" type="ORF">NDU88_004582</name>
</gene>
<evidence type="ECO:0000313" key="2">
    <source>
        <dbReference type="EMBL" id="KAJ1195301.1"/>
    </source>
</evidence>
<keyword evidence="3" id="KW-1185">Reference proteome</keyword>
<sequence length="283" mass="31602">MQNTTQDAGAQQKTQHVLHRTQQRAWTIRCHTVHRGTPEEVKSAAQGTAQEVQNTTQGIGAQRRRWKVPHSTQGHSTGCAENYTGAQRRRWKVVHRDTAQEVQNTTQGTGAQHRRWKGPHRTQGRQKRRRVPHRTQRYSTEDAEYHTRCRGIAEDIACATQDTVEGVDYAVSHRGTPEELESVAQDTGAQQMRCRVPHRSKVLRSRGEACHTESMGVGGSGCATQDTGTSTGVESEAQDTRAQQRRWRGPHRAEGHDTGGTECHTRHRGTVENVACAAQEKAD</sequence>
<dbReference type="Proteomes" id="UP001066276">
    <property type="component" value="Chromosome 2_2"/>
</dbReference>
<dbReference type="EMBL" id="JANPWB010000004">
    <property type="protein sequence ID" value="KAJ1195301.1"/>
    <property type="molecule type" value="Genomic_DNA"/>
</dbReference>
<feature type="compositionally biased region" description="Basic residues" evidence="1">
    <location>
        <begin position="112"/>
        <end position="136"/>
    </location>
</feature>
<protein>
    <submittedName>
        <fullName evidence="2">Uncharacterized protein</fullName>
    </submittedName>
</protein>
<name>A0AAV7V3E4_PLEWA</name>
<reference evidence="2" key="1">
    <citation type="journal article" date="2022" name="bioRxiv">
        <title>Sequencing and chromosome-scale assembly of the giantPleurodeles waltlgenome.</title>
        <authorList>
            <person name="Brown T."/>
            <person name="Elewa A."/>
            <person name="Iarovenko S."/>
            <person name="Subramanian E."/>
            <person name="Araus A.J."/>
            <person name="Petzold A."/>
            <person name="Susuki M."/>
            <person name="Suzuki K.-i.T."/>
            <person name="Hayashi T."/>
            <person name="Toyoda A."/>
            <person name="Oliveira C."/>
            <person name="Osipova E."/>
            <person name="Leigh N.D."/>
            <person name="Simon A."/>
            <person name="Yun M.H."/>
        </authorList>
    </citation>
    <scope>NUCLEOTIDE SEQUENCE</scope>
    <source>
        <strain evidence="2">20211129_DDA</strain>
        <tissue evidence="2">Liver</tissue>
    </source>
</reference>